<feature type="transmembrane region" description="Helical" evidence="1">
    <location>
        <begin position="6"/>
        <end position="23"/>
    </location>
</feature>
<proteinExistence type="predicted"/>
<dbReference type="Proteomes" id="UP001108123">
    <property type="component" value="Unassembled WGS sequence"/>
</dbReference>
<accession>A0A844FG83</accession>
<keyword evidence="1" id="KW-0812">Transmembrane</keyword>
<evidence type="ECO:0000313" key="3">
    <source>
        <dbReference type="EMBL" id="MSS42978.1"/>
    </source>
</evidence>
<gene>
    <name evidence="3" type="ORF">FYJ27_04410</name>
    <name evidence="2" type="ORF">L0P62_04095</name>
</gene>
<dbReference type="OrthoDB" id="1708317at2"/>
<dbReference type="EMBL" id="JAKNID010000009">
    <property type="protein sequence ID" value="MCG4564624.1"/>
    <property type="molecule type" value="Genomic_DNA"/>
</dbReference>
<protein>
    <submittedName>
        <fullName evidence="3">Uncharacterized protein</fullName>
    </submittedName>
</protein>
<dbReference type="Proteomes" id="UP000462760">
    <property type="component" value="Unassembled WGS sequence"/>
</dbReference>
<keyword evidence="1" id="KW-1133">Transmembrane helix</keyword>
<dbReference type="RefSeq" id="WP_154483654.1">
    <property type="nucleotide sequence ID" value="NZ_JAHLOA010000004.1"/>
</dbReference>
<sequence>MVYTILLLIGILLVIISFTYIMREEKRKDKKYKYIEEMYLDIKKHEEMSIKIMEEFEMLVNSSIDKIENKFENLNDNEQYRTKEEEYLFKEDKYTEENEEIAKIFELKNIGLTNKEIAKKLNRGVREIDIILKMRK</sequence>
<dbReference type="AlphaFoldDB" id="A0A844FG83"/>
<name>A0A844FG83_9FIRM</name>
<organism evidence="3 4">
    <name type="scientific">Anaerosalibacter bizertensis</name>
    <dbReference type="NCBI Taxonomy" id="932217"/>
    <lineage>
        <taxon>Bacteria</taxon>
        <taxon>Bacillati</taxon>
        <taxon>Bacillota</taxon>
        <taxon>Tissierellia</taxon>
        <taxon>Tissierellales</taxon>
        <taxon>Sporanaerobacteraceae</taxon>
        <taxon>Anaerosalibacter</taxon>
    </lineage>
</organism>
<reference evidence="3 4" key="1">
    <citation type="submission" date="2019-08" db="EMBL/GenBank/DDBJ databases">
        <title>In-depth cultivation of the pig gut microbiome towards novel bacterial diversity and tailored functional studies.</title>
        <authorList>
            <person name="Wylensek D."/>
            <person name="Hitch T.C.A."/>
            <person name="Clavel T."/>
        </authorList>
    </citation>
    <scope>NUCLEOTIDE SEQUENCE [LARGE SCALE GENOMIC DNA]</scope>
    <source>
        <strain evidence="3 4">Med78-601-WT-4W-RMD-3</strain>
    </source>
</reference>
<evidence type="ECO:0000313" key="4">
    <source>
        <dbReference type="Proteomes" id="UP000462760"/>
    </source>
</evidence>
<evidence type="ECO:0000256" key="1">
    <source>
        <dbReference type="SAM" id="Phobius"/>
    </source>
</evidence>
<keyword evidence="1" id="KW-0472">Membrane</keyword>
<evidence type="ECO:0000313" key="5">
    <source>
        <dbReference type="Proteomes" id="UP001108123"/>
    </source>
</evidence>
<keyword evidence="5" id="KW-1185">Reference proteome</keyword>
<comment type="caution">
    <text evidence="3">The sequence shown here is derived from an EMBL/GenBank/DDBJ whole genome shotgun (WGS) entry which is preliminary data.</text>
</comment>
<reference evidence="2" key="2">
    <citation type="submission" date="2022-01" db="EMBL/GenBank/DDBJ databases">
        <title>Collection of gut derived symbiotic bacterial strains cultured from healthy donors.</title>
        <authorList>
            <person name="Lin H."/>
            <person name="Kohout C."/>
            <person name="Waligurski E."/>
            <person name="Pamer E.G."/>
        </authorList>
    </citation>
    <scope>NUCLEOTIDE SEQUENCE</scope>
    <source>
        <strain evidence="2">MSK.14.39</strain>
    </source>
</reference>
<evidence type="ECO:0000313" key="2">
    <source>
        <dbReference type="EMBL" id="MCG4564624.1"/>
    </source>
</evidence>
<dbReference type="EMBL" id="VULR01000004">
    <property type="protein sequence ID" value="MSS42978.1"/>
    <property type="molecule type" value="Genomic_DNA"/>
</dbReference>